<accession>A0A7J7U5G8</accession>
<dbReference type="EMBL" id="JABWUV010000014">
    <property type="protein sequence ID" value="KAF6308109.1"/>
    <property type="molecule type" value="Genomic_DNA"/>
</dbReference>
<name>A0A7J7U5G8_MYOMY</name>
<dbReference type="Proteomes" id="UP000527355">
    <property type="component" value="Unassembled WGS sequence"/>
</dbReference>
<proteinExistence type="predicted"/>
<reference evidence="1 2" key="1">
    <citation type="journal article" date="2020" name="Nature">
        <title>Six reference-quality genomes reveal evolution of bat adaptations.</title>
        <authorList>
            <person name="Jebb D."/>
            <person name="Huang Z."/>
            <person name="Pippel M."/>
            <person name="Hughes G.M."/>
            <person name="Lavrichenko K."/>
            <person name="Devanna P."/>
            <person name="Winkler S."/>
            <person name="Jermiin L.S."/>
            <person name="Skirmuntt E.C."/>
            <person name="Katzourakis A."/>
            <person name="Burkitt-Gray L."/>
            <person name="Ray D.A."/>
            <person name="Sullivan K.A.M."/>
            <person name="Roscito J.G."/>
            <person name="Kirilenko B.M."/>
            <person name="Davalos L.M."/>
            <person name="Corthals A.P."/>
            <person name="Power M.L."/>
            <person name="Jones G."/>
            <person name="Ransome R.D."/>
            <person name="Dechmann D.K.N."/>
            <person name="Locatelli A.G."/>
            <person name="Puechmaille S.J."/>
            <person name="Fedrigo O."/>
            <person name="Jarvis E.D."/>
            <person name="Hiller M."/>
            <person name="Vernes S.C."/>
            <person name="Myers E.W."/>
            <person name="Teeling E.C."/>
        </authorList>
    </citation>
    <scope>NUCLEOTIDE SEQUENCE [LARGE SCALE GENOMIC DNA]</scope>
    <source>
        <strain evidence="1">MMyoMyo1</strain>
        <tissue evidence="1">Flight muscle</tissue>
    </source>
</reference>
<sequence>MVQLQGVRSSRISLHFRSGLYLKVHGLWAMVGFLLPCTPPGAVLLALPASVLAEERAAFSHMHPVQRQEGRRVQASPRQVLLQAGECWQNGPAGWCLKHSLHSLFFLPDTFPSAETFYPFFLTGHEVSCLEKQGKASDSGIPAPLGLPVRTFQEVASCSLWHFCAHPPFGRWHTGVWRGRGWSFGQAGGGPGALFFAG</sequence>
<gene>
    <name evidence="1" type="ORF">mMyoMyo1_008887</name>
</gene>
<comment type="caution">
    <text evidence="1">The sequence shown here is derived from an EMBL/GenBank/DDBJ whole genome shotgun (WGS) entry which is preliminary data.</text>
</comment>
<organism evidence="1 2">
    <name type="scientific">Myotis myotis</name>
    <name type="common">Greater mouse-eared bat</name>
    <name type="synonym">Vespertilio myotis</name>
    <dbReference type="NCBI Taxonomy" id="51298"/>
    <lineage>
        <taxon>Eukaryota</taxon>
        <taxon>Metazoa</taxon>
        <taxon>Chordata</taxon>
        <taxon>Craniata</taxon>
        <taxon>Vertebrata</taxon>
        <taxon>Euteleostomi</taxon>
        <taxon>Mammalia</taxon>
        <taxon>Eutheria</taxon>
        <taxon>Laurasiatheria</taxon>
        <taxon>Chiroptera</taxon>
        <taxon>Yangochiroptera</taxon>
        <taxon>Vespertilionidae</taxon>
        <taxon>Myotis</taxon>
    </lineage>
</organism>
<evidence type="ECO:0000313" key="2">
    <source>
        <dbReference type="Proteomes" id="UP000527355"/>
    </source>
</evidence>
<protein>
    <submittedName>
        <fullName evidence="1">Uncharacterized protein</fullName>
    </submittedName>
</protein>
<evidence type="ECO:0000313" key="1">
    <source>
        <dbReference type="EMBL" id="KAF6308109.1"/>
    </source>
</evidence>
<keyword evidence="2" id="KW-1185">Reference proteome</keyword>
<dbReference type="AlphaFoldDB" id="A0A7J7U5G8"/>